<dbReference type="InterPro" id="IPR006867">
    <property type="entry name" value="DUF632"/>
</dbReference>
<evidence type="ECO:0000259" key="1">
    <source>
        <dbReference type="Pfam" id="PF04782"/>
    </source>
</evidence>
<feature type="domain" description="DUF632" evidence="1">
    <location>
        <begin position="37"/>
        <end position="114"/>
    </location>
</feature>
<protein>
    <recommendedName>
        <fullName evidence="1">DUF632 domain-containing protein</fullName>
    </recommendedName>
</protein>
<comment type="caution">
    <text evidence="2">The sequence shown here is derived from an EMBL/GenBank/DDBJ whole genome shotgun (WGS) entry which is preliminary data.</text>
</comment>
<name>A0ABD1LFD3_9FABA</name>
<dbReference type="PANTHER" id="PTHR21450">
    <property type="entry name" value="PROTEIN ALTERED PHOSPHATE STARVATION RESPONSE 1"/>
    <property type="match status" value="1"/>
</dbReference>
<gene>
    <name evidence="2" type="ORF">Fmac_026605</name>
</gene>
<evidence type="ECO:0000313" key="2">
    <source>
        <dbReference type="EMBL" id="KAL2322226.1"/>
    </source>
</evidence>
<keyword evidence="3" id="KW-1185">Reference proteome</keyword>
<dbReference type="AlphaFoldDB" id="A0ABD1LFD3"/>
<sequence>MASNSQQFSTRNDDIVIRRVRELDMYLTTTDNVVPAKARKSVKIEHEKKLSTLQSQEYKGNDEAMIFKTKTSINRLQSLIVVTSQALSTTSTAIIGLRDSDLVPRLVDLCHGYISSVIAFFIGL</sequence>
<reference evidence="2 3" key="1">
    <citation type="submission" date="2024-08" db="EMBL/GenBank/DDBJ databases">
        <title>Insights into the chromosomal genome structure of Flemingia macrophylla.</title>
        <authorList>
            <person name="Ding Y."/>
            <person name="Zhao Y."/>
            <person name="Bi W."/>
            <person name="Wu M."/>
            <person name="Zhao G."/>
            <person name="Gong Y."/>
            <person name="Li W."/>
            <person name="Zhang P."/>
        </authorList>
    </citation>
    <scope>NUCLEOTIDE SEQUENCE [LARGE SCALE GENOMIC DNA]</scope>
    <source>
        <strain evidence="2">DYQJB</strain>
        <tissue evidence="2">Leaf</tissue>
    </source>
</reference>
<dbReference type="Proteomes" id="UP001603857">
    <property type="component" value="Unassembled WGS sequence"/>
</dbReference>
<dbReference type="PANTHER" id="PTHR21450:SF9">
    <property type="entry name" value="BZIP DOMAIN CLASS TRANSCRIPTION FACTOR (DUF630 AND DUF632)-RELATED"/>
    <property type="match status" value="1"/>
</dbReference>
<evidence type="ECO:0000313" key="3">
    <source>
        <dbReference type="Proteomes" id="UP001603857"/>
    </source>
</evidence>
<organism evidence="2 3">
    <name type="scientific">Flemingia macrophylla</name>
    <dbReference type="NCBI Taxonomy" id="520843"/>
    <lineage>
        <taxon>Eukaryota</taxon>
        <taxon>Viridiplantae</taxon>
        <taxon>Streptophyta</taxon>
        <taxon>Embryophyta</taxon>
        <taxon>Tracheophyta</taxon>
        <taxon>Spermatophyta</taxon>
        <taxon>Magnoliopsida</taxon>
        <taxon>eudicotyledons</taxon>
        <taxon>Gunneridae</taxon>
        <taxon>Pentapetalae</taxon>
        <taxon>rosids</taxon>
        <taxon>fabids</taxon>
        <taxon>Fabales</taxon>
        <taxon>Fabaceae</taxon>
        <taxon>Papilionoideae</taxon>
        <taxon>50 kb inversion clade</taxon>
        <taxon>NPAAA clade</taxon>
        <taxon>indigoferoid/millettioid clade</taxon>
        <taxon>Phaseoleae</taxon>
        <taxon>Flemingia</taxon>
    </lineage>
</organism>
<dbReference type="EMBL" id="JBGMDY010000009">
    <property type="protein sequence ID" value="KAL2322226.1"/>
    <property type="molecule type" value="Genomic_DNA"/>
</dbReference>
<dbReference type="Pfam" id="PF04782">
    <property type="entry name" value="DUF632"/>
    <property type="match status" value="1"/>
</dbReference>
<proteinExistence type="predicted"/>
<accession>A0ABD1LFD3</accession>